<dbReference type="VEuPathDB" id="FungiDB:AO090012000880"/>
<protein>
    <submittedName>
        <fullName evidence="1">Uncharacterized protein</fullName>
    </submittedName>
</protein>
<comment type="caution">
    <text evidence="1">The sequence shown here is derived from an EMBL/GenBank/DDBJ whole genome shotgun (WGS) entry which is preliminary data.</text>
</comment>
<organism evidence="1 2">
    <name type="scientific">Aspergillus oryzae</name>
    <name type="common">Yellow koji mold</name>
    <dbReference type="NCBI Taxonomy" id="5062"/>
    <lineage>
        <taxon>Eukaryota</taxon>
        <taxon>Fungi</taxon>
        <taxon>Dikarya</taxon>
        <taxon>Ascomycota</taxon>
        <taxon>Pezizomycotina</taxon>
        <taxon>Eurotiomycetes</taxon>
        <taxon>Eurotiomycetidae</taxon>
        <taxon>Eurotiales</taxon>
        <taxon>Aspergillaceae</taxon>
        <taxon>Aspergillus</taxon>
        <taxon>Aspergillus subgen. Circumdati</taxon>
    </lineage>
</organism>
<name>A0A1S9DR35_ASPOZ</name>
<reference evidence="1 2" key="1">
    <citation type="submission" date="2016-10" db="EMBL/GenBank/DDBJ databases">
        <title>Genome sequencing of Aspergillus oryzae BCC7051.</title>
        <authorList>
            <person name="Thammarongtham C."/>
            <person name="Vorapreeda T."/>
            <person name="Nookaew I."/>
            <person name="Srisuk T."/>
            <person name="Land M."/>
            <person name="Jeennor S."/>
            <person name="Laoteng K."/>
        </authorList>
    </citation>
    <scope>NUCLEOTIDE SEQUENCE [LARGE SCALE GENOMIC DNA]</scope>
    <source>
        <strain evidence="1 2">BCC7051</strain>
    </source>
</reference>
<proteinExistence type="predicted"/>
<dbReference type="Proteomes" id="UP000190312">
    <property type="component" value="Unassembled WGS sequence"/>
</dbReference>
<dbReference type="EMBL" id="MKZY01000003">
    <property type="protein sequence ID" value="OOO11549.1"/>
    <property type="molecule type" value="Genomic_DNA"/>
</dbReference>
<accession>A0A1S9DR35</accession>
<dbReference type="AlphaFoldDB" id="A0A1S9DR35"/>
<evidence type="ECO:0000313" key="2">
    <source>
        <dbReference type="Proteomes" id="UP000190312"/>
    </source>
</evidence>
<gene>
    <name evidence="1" type="ORF">OAory_01080190</name>
</gene>
<evidence type="ECO:0000313" key="1">
    <source>
        <dbReference type="EMBL" id="OOO11549.1"/>
    </source>
</evidence>
<sequence length="178" mass="20202">MSATAAVGDIAGIATLIGQIYNAMGNHIIEKETLIMLLKDYEYRLIADQPYLARGLELRHCQPHAMNLYEKLVLLGEWLAAKHIKLRNAQGGLLSRRRWKFPWKFSGKKRVVFQQFLDQVQHASDSLRGLELIILQGNVLMALPAAAIDPPPAGISNSQYCNEELKLFIMKPLYRSWD</sequence>